<gene>
    <name evidence="2" type="ORF">VV01_11075</name>
</gene>
<dbReference type="AlphaFoldDB" id="A0A0L6CIL6"/>
<feature type="transmembrane region" description="Helical" evidence="1">
    <location>
        <begin position="334"/>
        <end position="360"/>
    </location>
</feature>
<proteinExistence type="predicted"/>
<keyword evidence="3" id="KW-1185">Reference proteome</keyword>
<feature type="transmembrane region" description="Helical" evidence="1">
    <location>
        <begin position="231"/>
        <end position="250"/>
    </location>
</feature>
<feature type="transmembrane region" description="Helical" evidence="1">
    <location>
        <begin position="103"/>
        <end position="123"/>
    </location>
</feature>
<dbReference type="EMBL" id="LAIR01000002">
    <property type="protein sequence ID" value="KNX37569.1"/>
    <property type="molecule type" value="Genomic_DNA"/>
</dbReference>
<organism evidence="2 3">
    <name type="scientific">Luteipulveratus halotolerans</name>
    <dbReference type="NCBI Taxonomy" id="1631356"/>
    <lineage>
        <taxon>Bacteria</taxon>
        <taxon>Bacillati</taxon>
        <taxon>Actinomycetota</taxon>
        <taxon>Actinomycetes</taxon>
        <taxon>Micrococcales</taxon>
        <taxon>Dermacoccaceae</taxon>
        <taxon>Luteipulveratus</taxon>
    </lineage>
</organism>
<evidence type="ECO:0000256" key="1">
    <source>
        <dbReference type="SAM" id="Phobius"/>
    </source>
</evidence>
<protein>
    <submittedName>
        <fullName evidence="2">Membrane protein</fullName>
    </submittedName>
</protein>
<evidence type="ECO:0000313" key="3">
    <source>
        <dbReference type="Proteomes" id="UP000037397"/>
    </source>
</evidence>
<name>A0A0L6CIL6_9MICO</name>
<feature type="transmembrane region" description="Helical" evidence="1">
    <location>
        <begin position="372"/>
        <end position="388"/>
    </location>
</feature>
<dbReference type="PANTHER" id="PTHR36840:SF1">
    <property type="entry name" value="BLL5714 PROTEIN"/>
    <property type="match status" value="1"/>
</dbReference>
<feature type="transmembrane region" description="Helical" evidence="1">
    <location>
        <begin position="394"/>
        <end position="413"/>
    </location>
</feature>
<dbReference type="InterPro" id="IPR010640">
    <property type="entry name" value="Low_temperature_requirement_A"/>
</dbReference>
<comment type="caution">
    <text evidence="2">The sequence shown here is derived from an EMBL/GenBank/DDBJ whole genome shotgun (WGS) entry which is preliminary data.</text>
</comment>
<feature type="transmembrane region" description="Helical" evidence="1">
    <location>
        <begin position="66"/>
        <end position="91"/>
    </location>
</feature>
<feature type="transmembrane region" description="Helical" evidence="1">
    <location>
        <begin position="135"/>
        <end position="153"/>
    </location>
</feature>
<dbReference type="PANTHER" id="PTHR36840">
    <property type="entry name" value="BLL5714 PROTEIN"/>
    <property type="match status" value="1"/>
</dbReference>
<keyword evidence="1" id="KW-0812">Transmembrane</keyword>
<dbReference type="PATRIC" id="fig|1631356.3.peg.2162"/>
<dbReference type="Proteomes" id="UP000037397">
    <property type="component" value="Unassembled WGS sequence"/>
</dbReference>
<dbReference type="OrthoDB" id="7698234at2"/>
<feature type="transmembrane region" description="Helical" evidence="1">
    <location>
        <begin position="165"/>
        <end position="186"/>
    </location>
</feature>
<feature type="transmembrane region" description="Helical" evidence="1">
    <location>
        <begin position="192"/>
        <end position="211"/>
    </location>
</feature>
<reference evidence="3" key="1">
    <citation type="submission" date="2015-03" db="EMBL/GenBank/DDBJ databases">
        <title>Luteipulveratus halotolerans sp. nov., a novel actinobacterium (Dermacoccaceae) from Sarawak, Malaysia.</title>
        <authorList>
            <person name="Juboi H."/>
            <person name="Basik A."/>
            <person name="Shamsul S.S."/>
            <person name="Arnold P."/>
            <person name="Schmitt E.K."/>
            <person name="Sanglier J.-J."/>
            <person name="Yeo T."/>
        </authorList>
    </citation>
    <scope>NUCLEOTIDE SEQUENCE [LARGE SCALE GENOMIC DNA]</scope>
    <source>
        <strain evidence="3">C296001</strain>
    </source>
</reference>
<dbReference type="Pfam" id="PF06772">
    <property type="entry name" value="LtrA"/>
    <property type="match status" value="1"/>
</dbReference>
<sequence length="428" mass="45525">MSSPTDAADATAPASLAHRLTPMRGRDPHESGRASTPLELLFDLTFAVSFGKAGEQMAHAIAAGHLSVALIGFGIAMFAIIWAWINFSWFASAYDTDDRVYRVTTMVQMVGVVILALGLPRLFTSIEHGGHVDNVVMVAGYIVMRVAMLLQWLRAARQCPDDRRACLTYAATLVIAQVGWVVTAVADMSLAAFFAAAVPLFLIELSGPFIAERLMGGTPWRAHHIAERYGLLAIITLGEGVIGTVASTGAVTADGWDADVAFVAAAGIGLTFGMWWIYFVLPSGEVLHQHRERSFGRGYGHMLLFAAIAAVGAGLHVAGYVVEHDAAVPEADFVHLGTLGAVVSIALPVGGFVLLVYALYSYLLRSAERFHVLLLMLTALAIAGAVWLAAAGASLSLCLVVLTLAPFVTVVGYEAHGHRHQAQSLAHL</sequence>
<dbReference type="STRING" id="1631356.VV01_11075"/>
<keyword evidence="1" id="KW-1133">Transmembrane helix</keyword>
<evidence type="ECO:0000313" key="2">
    <source>
        <dbReference type="EMBL" id="KNX37569.1"/>
    </source>
</evidence>
<accession>A0A0L6CIL6</accession>
<feature type="transmembrane region" description="Helical" evidence="1">
    <location>
        <begin position="302"/>
        <end position="322"/>
    </location>
</feature>
<keyword evidence="1" id="KW-0472">Membrane</keyword>
<dbReference type="RefSeq" id="WP_050669935.1">
    <property type="nucleotide sequence ID" value="NZ_LAIR01000002.1"/>
</dbReference>
<feature type="transmembrane region" description="Helical" evidence="1">
    <location>
        <begin position="262"/>
        <end position="281"/>
    </location>
</feature>